<keyword evidence="2" id="KW-1185">Reference proteome</keyword>
<proteinExistence type="predicted"/>
<gene>
    <name evidence="1" type="ORF">INT47_002950</name>
</gene>
<name>A0A8H7UVU1_9FUNG</name>
<reference evidence="1" key="1">
    <citation type="submission" date="2020-12" db="EMBL/GenBank/DDBJ databases">
        <title>Metabolic potential, ecology and presence of endohyphal bacteria is reflected in genomic diversity of Mucoromycotina.</title>
        <authorList>
            <person name="Muszewska A."/>
            <person name="Okrasinska A."/>
            <person name="Steczkiewicz K."/>
            <person name="Drgas O."/>
            <person name="Orlowska M."/>
            <person name="Perlinska-Lenart U."/>
            <person name="Aleksandrzak-Piekarczyk T."/>
            <person name="Szatraj K."/>
            <person name="Zielenkiewicz U."/>
            <person name="Pilsyk S."/>
            <person name="Malc E."/>
            <person name="Mieczkowski P."/>
            <person name="Kruszewska J.S."/>
            <person name="Biernat P."/>
            <person name="Pawlowska J."/>
        </authorList>
    </citation>
    <scope>NUCLEOTIDE SEQUENCE</scope>
    <source>
        <strain evidence="1">WA0000017839</strain>
    </source>
</reference>
<dbReference type="OrthoDB" id="2276207at2759"/>
<dbReference type="EMBL" id="JAEPRD010000159">
    <property type="protein sequence ID" value="KAG2195907.1"/>
    <property type="molecule type" value="Genomic_DNA"/>
</dbReference>
<sequence length="119" mass="13510">MLNEEESKESLTLVQASCLVLGLVPSKKDRVKAKEMIENTKICEVTYKRTGDPFEPALTSKRLKQLNPFLYKSYNETPPSSPNSTDEEEINLITQPTENDGKDVVRTKNKVRLIKKTPN</sequence>
<dbReference type="Proteomes" id="UP000603453">
    <property type="component" value="Unassembled WGS sequence"/>
</dbReference>
<organism evidence="1 2">
    <name type="scientific">Mucor saturninus</name>
    <dbReference type="NCBI Taxonomy" id="64648"/>
    <lineage>
        <taxon>Eukaryota</taxon>
        <taxon>Fungi</taxon>
        <taxon>Fungi incertae sedis</taxon>
        <taxon>Mucoromycota</taxon>
        <taxon>Mucoromycotina</taxon>
        <taxon>Mucoromycetes</taxon>
        <taxon>Mucorales</taxon>
        <taxon>Mucorineae</taxon>
        <taxon>Mucoraceae</taxon>
        <taxon>Mucor</taxon>
    </lineage>
</organism>
<evidence type="ECO:0000313" key="2">
    <source>
        <dbReference type="Proteomes" id="UP000603453"/>
    </source>
</evidence>
<protein>
    <submittedName>
        <fullName evidence="1">Uncharacterized protein</fullName>
    </submittedName>
</protein>
<accession>A0A8H7UVU1</accession>
<comment type="caution">
    <text evidence="1">The sequence shown here is derived from an EMBL/GenBank/DDBJ whole genome shotgun (WGS) entry which is preliminary data.</text>
</comment>
<evidence type="ECO:0000313" key="1">
    <source>
        <dbReference type="EMBL" id="KAG2195907.1"/>
    </source>
</evidence>
<dbReference type="AlphaFoldDB" id="A0A8H7UVU1"/>